<sequence>MADIWATQSQHIACLQDPPGVQLYVKVSTVRKGGIELPVYKCARDSTSLESFHNHLARFIPGINHLHI</sequence>
<proteinExistence type="predicted"/>
<evidence type="ECO:0000313" key="1">
    <source>
        <dbReference type="EMBL" id="KAH3698353.1"/>
    </source>
</evidence>
<dbReference type="PANTHER" id="PTHR47773">
    <property type="entry name" value="SI:DKEY-9I5.2-RELATED"/>
    <property type="match status" value="1"/>
</dbReference>
<dbReference type="PANTHER" id="PTHR47773:SF1">
    <property type="entry name" value="C2H2-TYPE DOMAIN-CONTAINING PROTEIN"/>
    <property type="match status" value="1"/>
</dbReference>
<keyword evidence="2" id="KW-1185">Reference proteome</keyword>
<accession>A0A9D3YD52</accession>
<dbReference type="AlphaFoldDB" id="A0A9D3YD52"/>
<evidence type="ECO:0000313" key="2">
    <source>
        <dbReference type="Proteomes" id="UP000828390"/>
    </source>
</evidence>
<dbReference type="Proteomes" id="UP000828390">
    <property type="component" value="Unassembled WGS sequence"/>
</dbReference>
<reference evidence="1" key="2">
    <citation type="submission" date="2020-11" db="EMBL/GenBank/DDBJ databases">
        <authorList>
            <person name="McCartney M.A."/>
            <person name="Auch B."/>
            <person name="Kono T."/>
            <person name="Mallez S."/>
            <person name="Becker A."/>
            <person name="Gohl D.M."/>
            <person name="Silverstein K.A.T."/>
            <person name="Koren S."/>
            <person name="Bechman K.B."/>
            <person name="Herman A."/>
            <person name="Abrahante J.E."/>
            <person name="Garbe J."/>
        </authorList>
    </citation>
    <scope>NUCLEOTIDE SEQUENCE</scope>
    <source>
        <strain evidence="1">Duluth1</strain>
        <tissue evidence="1">Whole animal</tissue>
    </source>
</reference>
<protein>
    <submittedName>
        <fullName evidence="1">Uncharacterized protein</fullName>
    </submittedName>
</protein>
<reference evidence="1" key="1">
    <citation type="journal article" date="2019" name="bioRxiv">
        <title>The Genome of the Zebra Mussel, Dreissena polymorpha: A Resource for Invasive Species Research.</title>
        <authorList>
            <person name="McCartney M.A."/>
            <person name="Auch B."/>
            <person name="Kono T."/>
            <person name="Mallez S."/>
            <person name="Zhang Y."/>
            <person name="Obille A."/>
            <person name="Becker A."/>
            <person name="Abrahante J.E."/>
            <person name="Garbe J."/>
            <person name="Badalamenti J.P."/>
            <person name="Herman A."/>
            <person name="Mangelson H."/>
            <person name="Liachko I."/>
            <person name="Sullivan S."/>
            <person name="Sone E.D."/>
            <person name="Koren S."/>
            <person name="Silverstein K.A.T."/>
            <person name="Beckman K.B."/>
            <person name="Gohl D.M."/>
        </authorList>
    </citation>
    <scope>NUCLEOTIDE SEQUENCE</scope>
    <source>
        <strain evidence="1">Duluth1</strain>
        <tissue evidence="1">Whole animal</tissue>
    </source>
</reference>
<name>A0A9D3YD52_DREPO</name>
<comment type="caution">
    <text evidence="1">The sequence shown here is derived from an EMBL/GenBank/DDBJ whole genome shotgun (WGS) entry which is preliminary data.</text>
</comment>
<gene>
    <name evidence="1" type="ORF">DPMN_085873</name>
</gene>
<organism evidence="1 2">
    <name type="scientific">Dreissena polymorpha</name>
    <name type="common">Zebra mussel</name>
    <name type="synonym">Mytilus polymorpha</name>
    <dbReference type="NCBI Taxonomy" id="45954"/>
    <lineage>
        <taxon>Eukaryota</taxon>
        <taxon>Metazoa</taxon>
        <taxon>Spiralia</taxon>
        <taxon>Lophotrochozoa</taxon>
        <taxon>Mollusca</taxon>
        <taxon>Bivalvia</taxon>
        <taxon>Autobranchia</taxon>
        <taxon>Heteroconchia</taxon>
        <taxon>Euheterodonta</taxon>
        <taxon>Imparidentia</taxon>
        <taxon>Neoheterodontei</taxon>
        <taxon>Myida</taxon>
        <taxon>Dreissenoidea</taxon>
        <taxon>Dreissenidae</taxon>
        <taxon>Dreissena</taxon>
    </lineage>
</organism>
<dbReference type="EMBL" id="JAIWYP010000016">
    <property type="protein sequence ID" value="KAH3698353.1"/>
    <property type="molecule type" value="Genomic_DNA"/>
</dbReference>